<dbReference type="Gene3D" id="1.10.150.450">
    <property type="match status" value="1"/>
</dbReference>
<dbReference type="NCBIfam" id="TIGR01509">
    <property type="entry name" value="HAD-SF-IA-v3"/>
    <property type="match status" value="1"/>
</dbReference>
<name>A0A212QKX1_9CHLR</name>
<evidence type="ECO:0000313" key="2">
    <source>
        <dbReference type="Proteomes" id="UP000197025"/>
    </source>
</evidence>
<dbReference type="InterPro" id="IPR010237">
    <property type="entry name" value="Pyr-5-nucltdase"/>
</dbReference>
<dbReference type="Proteomes" id="UP000197025">
    <property type="component" value="Unassembled WGS sequence"/>
</dbReference>
<dbReference type="RefSeq" id="WP_088570278.1">
    <property type="nucleotide sequence ID" value="NZ_FYEK01000008.1"/>
</dbReference>
<dbReference type="PRINTS" id="PR00413">
    <property type="entry name" value="HADHALOGNASE"/>
</dbReference>
<dbReference type="NCBIfam" id="TIGR01993">
    <property type="entry name" value="Pyr-5-nucltdase"/>
    <property type="match status" value="1"/>
</dbReference>
<keyword evidence="2" id="KW-1185">Reference proteome</keyword>
<dbReference type="InParanoid" id="A0A212QKX1"/>
<dbReference type="Gene3D" id="3.40.50.1000">
    <property type="entry name" value="HAD superfamily/HAD-like"/>
    <property type="match status" value="1"/>
</dbReference>
<dbReference type="SUPFAM" id="SSF56784">
    <property type="entry name" value="HAD-like"/>
    <property type="match status" value="1"/>
</dbReference>
<dbReference type="InterPro" id="IPR006439">
    <property type="entry name" value="HAD-SF_hydro_IA"/>
</dbReference>
<proteinExistence type="predicted"/>
<dbReference type="PANTHER" id="PTHR12725">
    <property type="entry name" value="HALOACID DEHALOGENASE-LIKE HYDROLASE"/>
    <property type="match status" value="1"/>
</dbReference>
<sequence>MGGLRLRYLILDLDDTLYPRRSGLMDLISERIGRYMVERLGFPPEQAEALRQRYYTQYGTTLRGLMEEYHIDPEDYLAYVHDVPLEDYLQPDPALDAMLARIPLTKVIFTNASEEHARRVLERLGVAHHFPIILDVRRLDYCNKPDPEAYRRILQHLRAQGPECVFVDDSPRNLRPARALGMITILVDGDATDGVDFHVPNILGIEPVILRLVQERNGDREERPRLR</sequence>
<dbReference type="Pfam" id="PF00702">
    <property type="entry name" value="Hydrolase"/>
    <property type="match status" value="1"/>
</dbReference>
<dbReference type="InterPro" id="IPR036412">
    <property type="entry name" value="HAD-like_sf"/>
</dbReference>
<dbReference type="OrthoDB" id="9803141at2"/>
<dbReference type="EMBL" id="FYEK01000008">
    <property type="protein sequence ID" value="SNB59881.1"/>
    <property type="molecule type" value="Genomic_DNA"/>
</dbReference>
<dbReference type="GO" id="GO:0016787">
    <property type="term" value="F:hydrolase activity"/>
    <property type="evidence" value="ECO:0007669"/>
    <property type="project" value="UniProtKB-KW"/>
</dbReference>
<dbReference type="AlphaFoldDB" id="A0A212QKX1"/>
<dbReference type="PANTHER" id="PTHR12725:SF117">
    <property type="entry name" value="HALOACID DEHALOGENASE-LIKE HYDROLASE"/>
    <property type="match status" value="1"/>
</dbReference>
<organism evidence="1 2">
    <name type="scientific">Thermoflexus hugenholtzii JAD2</name>
    <dbReference type="NCBI Taxonomy" id="877466"/>
    <lineage>
        <taxon>Bacteria</taxon>
        <taxon>Bacillati</taxon>
        <taxon>Chloroflexota</taxon>
        <taxon>Thermoflexia</taxon>
        <taxon>Thermoflexales</taxon>
        <taxon>Thermoflexaceae</taxon>
        <taxon>Thermoflexus</taxon>
    </lineage>
</organism>
<dbReference type="SFLD" id="SFLDG01132">
    <property type="entry name" value="C1.5.3:_5'-Nucleotidase_Like"/>
    <property type="match status" value="1"/>
</dbReference>
<dbReference type="InterPro" id="IPR023214">
    <property type="entry name" value="HAD_sf"/>
</dbReference>
<keyword evidence="1" id="KW-0378">Hydrolase</keyword>
<protein>
    <submittedName>
        <fullName evidence="1">Putative hydrolase of the HAD superfamily</fullName>
    </submittedName>
</protein>
<dbReference type="SFLD" id="SFLDG01129">
    <property type="entry name" value="C1.5:_HAD__Beta-PGM__Phosphata"/>
    <property type="match status" value="1"/>
</dbReference>
<reference evidence="2" key="1">
    <citation type="submission" date="2017-06" db="EMBL/GenBank/DDBJ databases">
        <authorList>
            <person name="Varghese N."/>
            <person name="Submissions S."/>
        </authorList>
    </citation>
    <scope>NUCLEOTIDE SEQUENCE [LARGE SCALE GENOMIC DNA]</scope>
    <source>
        <strain evidence="2">JAD2</strain>
    </source>
</reference>
<gene>
    <name evidence="1" type="ORF">SAMN02746019_00002630</name>
</gene>
<evidence type="ECO:0000313" key="1">
    <source>
        <dbReference type="EMBL" id="SNB59881.1"/>
    </source>
</evidence>
<dbReference type="SFLD" id="SFLDS00003">
    <property type="entry name" value="Haloacid_Dehalogenase"/>
    <property type="match status" value="1"/>
</dbReference>
<accession>A0A212QKX1</accession>